<gene>
    <name evidence="2" type="ORF">BCR35DRAFT_327162</name>
</gene>
<dbReference type="SUPFAM" id="SSF52047">
    <property type="entry name" value="RNI-like"/>
    <property type="match status" value="1"/>
</dbReference>
<dbReference type="AlphaFoldDB" id="A0A1Y2D4M0"/>
<dbReference type="EMBL" id="MCGR01000101">
    <property type="protein sequence ID" value="ORY54084.1"/>
    <property type="molecule type" value="Genomic_DNA"/>
</dbReference>
<organism evidence="2 3">
    <name type="scientific">Leucosporidium creatinivorum</name>
    <dbReference type="NCBI Taxonomy" id="106004"/>
    <lineage>
        <taxon>Eukaryota</taxon>
        <taxon>Fungi</taxon>
        <taxon>Dikarya</taxon>
        <taxon>Basidiomycota</taxon>
        <taxon>Pucciniomycotina</taxon>
        <taxon>Microbotryomycetes</taxon>
        <taxon>Leucosporidiales</taxon>
        <taxon>Leucosporidium</taxon>
    </lineage>
</organism>
<feature type="region of interest" description="Disordered" evidence="1">
    <location>
        <begin position="293"/>
        <end position="318"/>
    </location>
</feature>
<dbReference type="Gene3D" id="3.80.10.10">
    <property type="entry name" value="Ribonuclease Inhibitor"/>
    <property type="match status" value="1"/>
</dbReference>
<comment type="caution">
    <text evidence="2">The sequence shown here is derived from an EMBL/GenBank/DDBJ whole genome shotgun (WGS) entry which is preliminary data.</text>
</comment>
<reference evidence="2 3" key="1">
    <citation type="submission" date="2016-07" db="EMBL/GenBank/DDBJ databases">
        <title>Pervasive Adenine N6-methylation of Active Genes in Fungi.</title>
        <authorList>
            <consortium name="DOE Joint Genome Institute"/>
            <person name="Mondo S.J."/>
            <person name="Dannebaum R.O."/>
            <person name="Kuo R.C."/>
            <person name="Labutti K."/>
            <person name="Haridas S."/>
            <person name="Kuo A."/>
            <person name="Salamov A."/>
            <person name="Ahrendt S.R."/>
            <person name="Lipzen A."/>
            <person name="Sullivan W."/>
            <person name="Andreopoulos W.B."/>
            <person name="Clum A."/>
            <person name="Lindquist E."/>
            <person name="Daum C."/>
            <person name="Ramamoorthy G.K."/>
            <person name="Gryganskyi A."/>
            <person name="Culley D."/>
            <person name="Magnuson J.K."/>
            <person name="James T.Y."/>
            <person name="O'Malley M.A."/>
            <person name="Stajich J.E."/>
            <person name="Spatafora J.W."/>
            <person name="Visel A."/>
            <person name="Grigoriev I.V."/>
        </authorList>
    </citation>
    <scope>NUCLEOTIDE SEQUENCE [LARGE SCALE GENOMIC DNA]</scope>
    <source>
        <strain evidence="2 3">62-1032</strain>
    </source>
</reference>
<protein>
    <recommendedName>
        <fullName evidence="4">F-box domain-containing protein</fullName>
    </recommendedName>
</protein>
<dbReference type="Proteomes" id="UP000193467">
    <property type="component" value="Unassembled WGS sequence"/>
</dbReference>
<dbReference type="InParanoid" id="A0A1Y2D4M0"/>
<evidence type="ECO:0000313" key="2">
    <source>
        <dbReference type="EMBL" id="ORY54084.1"/>
    </source>
</evidence>
<dbReference type="InterPro" id="IPR032675">
    <property type="entry name" value="LRR_dom_sf"/>
</dbReference>
<evidence type="ECO:0000256" key="1">
    <source>
        <dbReference type="SAM" id="MobiDB-lite"/>
    </source>
</evidence>
<name>A0A1Y2D4M0_9BASI</name>
<feature type="compositionally biased region" description="Pro residues" evidence="1">
    <location>
        <begin position="306"/>
        <end position="318"/>
    </location>
</feature>
<accession>A0A1Y2D4M0</accession>
<proteinExistence type="predicted"/>
<evidence type="ECO:0008006" key="4">
    <source>
        <dbReference type="Google" id="ProtNLM"/>
    </source>
</evidence>
<sequence length="418" mass="45753">MDIDVPPTSAPMPEYPSPPFCFKSLPAELRFSVIESFGQSLPDHPPDLDTLRSLSLVDRECSRFACSVLWRRVEFHSKSNEQLETFLQHIAPNRRALIREADLGGAYQRAPTDDAGMQAIQQRFMLYMRLVEVLPALSSLDIKALPFTNPILVITAPTLWSTSSSFNSTLRTLSISGYPQPLIDGDTLSLVFNRFPLLSSLSLTLIGPCLNGSFAPSLRRLERLRRLELRNVECVDARLLEGGATWSADIKELVISDCTNLDLDSTIQLIRQLAPTLETLDLLMEHAALPLHPEIPLPTDSDSSLAPPPPSPSSLPLAPLPLPSLHHLSLELSPSPSTALLLALHAPHLTSLTVLHPSPSPEGLAAIVGLVERSPQLMQVRIVVGRETLEGTTQEEVEALVGGCQRRGVKLGWDLLDG</sequence>
<evidence type="ECO:0000313" key="3">
    <source>
        <dbReference type="Proteomes" id="UP000193467"/>
    </source>
</evidence>
<keyword evidence="3" id="KW-1185">Reference proteome</keyword>